<dbReference type="InterPro" id="IPR002110">
    <property type="entry name" value="Ankyrin_rpt"/>
</dbReference>
<dbReference type="InterPro" id="IPR036770">
    <property type="entry name" value="Ankyrin_rpt-contain_sf"/>
</dbReference>
<proteinExistence type="predicted"/>
<name>A0A7S2XSZ0_9STRA</name>
<dbReference type="AlphaFoldDB" id="A0A7S2XSZ0"/>
<organism evidence="3">
    <name type="scientific">Attheya septentrionalis</name>
    <dbReference type="NCBI Taxonomy" id="420275"/>
    <lineage>
        <taxon>Eukaryota</taxon>
        <taxon>Sar</taxon>
        <taxon>Stramenopiles</taxon>
        <taxon>Ochrophyta</taxon>
        <taxon>Bacillariophyta</taxon>
        <taxon>Coscinodiscophyceae</taxon>
        <taxon>Chaetocerotophycidae</taxon>
        <taxon>Chaetocerotales</taxon>
        <taxon>Attheyaceae</taxon>
        <taxon>Attheya</taxon>
    </lineage>
</organism>
<feature type="compositionally biased region" description="Low complexity" evidence="2">
    <location>
        <begin position="57"/>
        <end position="70"/>
    </location>
</feature>
<feature type="repeat" description="ANK" evidence="1">
    <location>
        <begin position="346"/>
        <end position="380"/>
    </location>
</feature>
<evidence type="ECO:0000256" key="2">
    <source>
        <dbReference type="SAM" id="MobiDB-lite"/>
    </source>
</evidence>
<dbReference type="SMART" id="SM00248">
    <property type="entry name" value="ANK"/>
    <property type="match status" value="2"/>
</dbReference>
<evidence type="ECO:0000313" key="3">
    <source>
        <dbReference type="EMBL" id="CAD9825558.1"/>
    </source>
</evidence>
<evidence type="ECO:0008006" key="4">
    <source>
        <dbReference type="Google" id="ProtNLM"/>
    </source>
</evidence>
<dbReference type="PROSITE" id="PS50088">
    <property type="entry name" value="ANK_REPEAT"/>
    <property type="match status" value="1"/>
</dbReference>
<feature type="region of interest" description="Disordered" evidence="2">
    <location>
        <begin position="211"/>
        <end position="236"/>
    </location>
</feature>
<dbReference type="Gene3D" id="1.25.40.20">
    <property type="entry name" value="Ankyrin repeat-containing domain"/>
    <property type="match status" value="1"/>
</dbReference>
<evidence type="ECO:0000256" key="1">
    <source>
        <dbReference type="PROSITE-ProRule" id="PRU00023"/>
    </source>
</evidence>
<dbReference type="EMBL" id="HBHQ01025750">
    <property type="protein sequence ID" value="CAD9825558.1"/>
    <property type="molecule type" value="Transcribed_RNA"/>
</dbReference>
<sequence>MSDQMSHTPLSLMIPLNDDQDPSKSNLGQGIMRHVFMDGKNDTKKRSRSTLFHPSESDNCNSRNNFSSSSGGAKGSNRTLDTEFASFSSSSISSSSDEYSSEYSVCSSDDDGEEELDFFQQTMKSRSNTFNTQFPRVASSPALASLHTNDHERNKICDEQPLDLCESDFDSANSGVKRAKTTASQIKSIFNRVQSMPDLTKTVTTASVVIGNGNANRNSTTPVGESSPSEDNTNPQDLLHTILKSHGFSSNTIGTDCFKFASLDRKDFFLAITEEQVAGYNNELTSAVRGEDIDALRRMHRMGKTLQCCNKFGESIVHMACRTGSTKLLLFLLEEGNVSLRVTDDFGRTPLHDACWSREPDFGLIRLLISRDPDLLLLADKRGVPPLGYVRRDHWGQWSRFLNENRDMIIPRELIKRSS</sequence>
<feature type="region of interest" description="Disordered" evidence="2">
    <location>
        <begin position="1"/>
        <end position="77"/>
    </location>
</feature>
<protein>
    <recommendedName>
        <fullName evidence="4">Glutaminase</fullName>
    </recommendedName>
</protein>
<reference evidence="3" key="1">
    <citation type="submission" date="2021-01" db="EMBL/GenBank/DDBJ databases">
        <authorList>
            <person name="Corre E."/>
            <person name="Pelletier E."/>
            <person name="Niang G."/>
            <person name="Scheremetjew M."/>
            <person name="Finn R."/>
            <person name="Kale V."/>
            <person name="Holt S."/>
            <person name="Cochrane G."/>
            <person name="Meng A."/>
            <person name="Brown T."/>
            <person name="Cohen L."/>
        </authorList>
    </citation>
    <scope>NUCLEOTIDE SEQUENCE</scope>
    <source>
        <strain evidence="3">CCMP2084</strain>
    </source>
</reference>
<dbReference type="SUPFAM" id="SSF48403">
    <property type="entry name" value="Ankyrin repeat"/>
    <property type="match status" value="1"/>
</dbReference>
<keyword evidence="1" id="KW-0040">ANK repeat</keyword>
<dbReference type="Pfam" id="PF12796">
    <property type="entry name" value="Ank_2"/>
    <property type="match status" value="1"/>
</dbReference>
<gene>
    <name evidence="3" type="ORF">ASEP1449_LOCUS17392</name>
</gene>
<feature type="compositionally biased region" description="Basic and acidic residues" evidence="2">
    <location>
        <begin position="35"/>
        <end position="44"/>
    </location>
</feature>
<accession>A0A7S2XSZ0</accession>